<name>A0A318XFG3_9FIRM</name>
<comment type="caution">
    <text evidence="2">The sequence shown here is derived from an EMBL/GenBank/DDBJ whole genome shotgun (WGS) entry which is preliminary data.</text>
</comment>
<keyword evidence="3" id="KW-1185">Reference proteome</keyword>
<sequence length="157" mass="17476">MISKTYLSLCMVLAGYGECGSDNIKIITEQGSCDNLSLSVECSKEVTVHVLPRFYEYKETLQAEPASEFLTAGVNISLMQKVSYFIKNTNSAIITVIAENSPDNVHYVKEIQKIFIPPGSSGLLVPINFSKFVRLSVNIPQEGNNSIIDTWLNMQQY</sequence>
<gene>
    <name evidence="2" type="ORF">LY28_03662</name>
</gene>
<organism evidence="2 3">
    <name type="scientific">Ruminiclostridium sufflavum DSM 19573</name>
    <dbReference type="NCBI Taxonomy" id="1121337"/>
    <lineage>
        <taxon>Bacteria</taxon>
        <taxon>Bacillati</taxon>
        <taxon>Bacillota</taxon>
        <taxon>Clostridia</taxon>
        <taxon>Eubacteriales</taxon>
        <taxon>Oscillospiraceae</taxon>
        <taxon>Ruminiclostridium</taxon>
    </lineage>
</organism>
<dbReference type="InterPro" id="IPR045965">
    <property type="entry name" value="DUF6385"/>
</dbReference>
<protein>
    <recommendedName>
        <fullName evidence="1">DUF6385 domain-containing protein</fullName>
    </recommendedName>
</protein>
<dbReference type="Proteomes" id="UP000248132">
    <property type="component" value="Unassembled WGS sequence"/>
</dbReference>
<accession>A0A318XFG3</accession>
<dbReference type="RefSeq" id="WP_207658142.1">
    <property type="nucleotide sequence ID" value="NZ_QKMR01000034.1"/>
</dbReference>
<dbReference type="AlphaFoldDB" id="A0A318XFG3"/>
<dbReference type="EMBL" id="QKMR01000034">
    <property type="protein sequence ID" value="PYG84298.1"/>
    <property type="molecule type" value="Genomic_DNA"/>
</dbReference>
<dbReference type="Pfam" id="PF19912">
    <property type="entry name" value="DUF6385"/>
    <property type="match status" value="1"/>
</dbReference>
<reference evidence="2 3" key="1">
    <citation type="submission" date="2018-06" db="EMBL/GenBank/DDBJ databases">
        <title>Genomic Encyclopedia of Type Strains, Phase I: the one thousand microbial genomes (KMG-I) project.</title>
        <authorList>
            <person name="Kyrpides N."/>
        </authorList>
    </citation>
    <scope>NUCLEOTIDE SEQUENCE [LARGE SCALE GENOMIC DNA]</scope>
    <source>
        <strain evidence="2 3">DSM 19573</strain>
    </source>
</reference>
<proteinExistence type="predicted"/>
<evidence type="ECO:0000313" key="3">
    <source>
        <dbReference type="Proteomes" id="UP000248132"/>
    </source>
</evidence>
<evidence type="ECO:0000313" key="2">
    <source>
        <dbReference type="EMBL" id="PYG84298.1"/>
    </source>
</evidence>
<feature type="domain" description="DUF6385" evidence="1">
    <location>
        <begin position="75"/>
        <end position="156"/>
    </location>
</feature>
<evidence type="ECO:0000259" key="1">
    <source>
        <dbReference type="Pfam" id="PF19912"/>
    </source>
</evidence>